<keyword evidence="2" id="KW-1185">Reference proteome</keyword>
<reference evidence="1 2" key="1">
    <citation type="submission" date="2021-03" db="EMBL/GenBank/DDBJ databases">
        <title>Sequencing the genomes of 1000 actinobacteria strains.</title>
        <authorList>
            <person name="Klenk H.-P."/>
        </authorList>
    </citation>
    <scope>NUCLEOTIDE SEQUENCE [LARGE SCALE GENOMIC DNA]</scope>
    <source>
        <strain evidence="1 2">DSM 45510</strain>
    </source>
</reference>
<accession>A0ABS4PS30</accession>
<sequence>MKAFRSSGLEQVDVPLFAANEPIAITGSRAQRVLQRRINQGVAEYEVLNTLEQSWGGLCTHVREGWNIDKPCYGYRAKTSGTPARPRRPRA</sequence>
<name>A0ABS4PS30_9PSEU</name>
<proteinExistence type="predicted"/>
<organism evidence="1 2">
    <name type="scientific">Amycolatopsis magusensis</name>
    <dbReference type="NCBI Taxonomy" id="882444"/>
    <lineage>
        <taxon>Bacteria</taxon>
        <taxon>Bacillati</taxon>
        <taxon>Actinomycetota</taxon>
        <taxon>Actinomycetes</taxon>
        <taxon>Pseudonocardiales</taxon>
        <taxon>Pseudonocardiaceae</taxon>
        <taxon>Amycolatopsis</taxon>
    </lineage>
</organism>
<dbReference type="Proteomes" id="UP000741013">
    <property type="component" value="Unassembled WGS sequence"/>
</dbReference>
<dbReference type="EMBL" id="JAGGMS010000001">
    <property type="protein sequence ID" value="MBP2182232.1"/>
    <property type="molecule type" value="Genomic_DNA"/>
</dbReference>
<comment type="caution">
    <text evidence="1">The sequence shown here is derived from an EMBL/GenBank/DDBJ whole genome shotgun (WGS) entry which is preliminary data.</text>
</comment>
<gene>
    <name evidence="1" type="ORF">JOM49_003758</name>
</gene>
<protein>
    <submittedName>
        <fullName evidence="1">Uncharacterized protein</fullName>
    </submittedName>
</protein>
<evidence type="ECO:0000313" key="2">
    <source>
        <dbReference type="Proteomes" id="UP000741013"/>
    </source>
</evidence>
<evidence type="ECO:0000313" key="1">
    <source>
        <dbReference type="EMBL" id="MBP2182232.1"/>
    </source>
</evidence>